<evidence type="ECO:0000256" key="1">
    <source>
        <dbReference type="ARBA" id="ARBA00022490"/>
    </source>
</evidence>
<protein>
    <submittedName>
        <fullName evidence="6">Proteasome subunit beta type-8</fullName>
    </submittedName>
</protein>
<dbReference type="InterPro" id="IPR029055">
    <property type="entry name" value="Ntn_hydrolases_N"/>
</dbReference>
<evidence type="ECO:0000256" key="4">
    <source>
        <dbReference type="ARBA" id="ARBA00022801"/>
    </source>
</evidence>
<organism evidence="6 7">
    <name type="scientific">Takifugu flavidus</name>
    <name type="common">sansaifugu</name>
    <dbReference type="NCBI Taxonomy" id="433684"/>
    <lineage>
        <taxon>Eukaryota</taxon>
        <taxon>Metazoa</taxon>
        <taxon>Chordata</taxon>
        <taxon>Craniata</taxon>
        <taxon>Vertebrata</taxon>
        <taxon>Euteleostomi</taxon>
        <taxon>Actinopterygii</taxon>
        <taxon>Neopterygii</taxon>
        <taxon>Teleostei</taxon>
        <taxon>Neoteleostei</taxon>
        <taxon>Acanthomorphata</taxon>
        <taxon>Eupercaria</taxon>
        <taxon>Tetraodontiformes</taxon>
        <taxon>Tetradontoidea</taxon>
        <taxon>Tetraodontidae</taxon>
        <taxon>Takifugu</taxon>
    </lineage>
</organism>
<name>A0A5C6NFV1_9TELE</name>
<dbReference type="SUPFAM" id="SSF56235">
    <property type="entry name" value="N-terminal nucleophile aminohydrolases (Ntn hydrolases)"/>
    <property type="match status" value="1"/>
</dbReference>
<dbReference type="GO" id="GO:0051603">
    <property type="term" value="P:proteolysis involved in protein catabolic process"/>
    <property type="evidence" value="ECO:0007669"/>
    <property type="project" value="InterPro"/>
</dbReference>
<evidence type="ECO:0000256" key="5">
    <source>
        <dbReference type="ARBA" id="ARBA00025456"/>
    </source>
</evidence>
<dbReference type="GO" id="GO:0005839">
    <property type="term" value="C:proteasome core complex"/>
    <property type="evidence" value="ECO:0007669"/>
    <property type="project" value="InterPro"/>
</dbReference>
<keyword evidence="7" id="KW-1185">Reference proteome</keyword>
<keyword evidence="4" id="KW-0378">Hydrolase</keyword>
<evidence type="ECO:0000313" key="7">
    <source>
        <dbReference type="Proteomes" id="UP000324091"/>
    </source>
</evidence>
<dbReference type="Gene3D" id="3.60.20.10">
    <property type="entry name" value="Glutamine Phosphoribosylpyrophosphate, subunit 1, domain 1"/>
    <property type="match status" value="1"/>
</dbReference>
<comment type="caution">
    <text evidence="6">The sequence shown here is derived from an EMBL/GenBank/DDBJ whole genome shotgun (WGS) entry which is preliminary data.</text>
</comment>
<dbReference type="InterPro" id="IPR001353">
    <property type="entry name" value="Proteasome_sua/b"/>
</dbReference>
<accession>A0A5C6NFV1</accession>
<feature type="non-terminal residue" evidence="6">
    <location>
        <position position="1"/>
    </location>
</feature>
<gene>
    <name evidence="6" type="ORF">D4764_21G0004390</name>
</gene>
<sequence>YAYAVVDSGLREDMTVEEAYDLGRRGIVYATHRDAYSGGVVNMYHMMEDGWIKVCQDDVSQLIHLYKKEMF</sequence>
<proteinExistence type="predicted"/>
<dbReference type="AlphaFoldDB" id="A0A5C6NFV1"/>
<dbReference type="Proteomes" id="UP000324091">
    <property type="component" value="Chromosome 21"/>
</dbReference>
<keyword evidence="1" id="KW-0963">Cytoplasm</keyword>
<dbReference type="PRINTS" id="PR00141">
    <property type="entry name" value="PROTEASOME"/>
</dbReference>
<dbReference type="InterPro" id="IPR000243">
    <property type="entry name" value="Pept_T1A_subB"/>
</dbReference>
<keyword evidence="2" id="KW-0645">Protease</keyword>
<dbReference type="GO" id="GO:0004298">
    <property type="term" value="F:threonine-type endopeptidase activity"/>
    <property type="evidence" value="ECO:0007669"/>
    <property type="project" value="UniProtKB-KW"/>
</dbReference>
<reference evidence="6 7" key="1">
    <citation type="submission" date="2019-04" db="EMBL/GenBank/DDBJ databases">
        <title>Chromosome genome assembly for Takifugu flavidus.</title>
        <authorList>
            <person name="Xiao S."/>
        </authorList>
    </citation>
    <scope>NUCLEOTIDE SEQUENCE [LARGE SCALE GENOMIC DNA]</scope>
    <source>
        <strain evidence="6">HTHZ2018</strain>
        <tissue evidence="6">Muscle</tissue>
    </source>
</reference>
<evidence type="ECO:0000256" key="3">
    <source>
        <dbReference type="ARBA" id="ARBA00022698"/>
    </source>
</evidence>
<keyword evidence="3" id="KW-0888">Threonine protease</keyword>
<dbReference type="EMBL" id="RHFK02000014">
    <property type="protein sequence ID" value="TWW65539.1"/>
    <property type="molecule type" value="Genomic_DNA"/>
</dbReference>
<dbReference type="Pfam" id="PF00227">
    <property type="entry name" value="Proteasome"/>
    <property type="match status" value="1"/>
</dbReference>
<keyword evidence="6" id="KW-0647">Proteasome</keyword>
<evidence type="ECO:0000256" key="2">
    <source>
        <dbReference type="ARBA" id="ARBA00022670"/>
    </source>
</evidence>
<evidence type="ECO:0000313" key="6">
    <source>
        <dbReference type="EMBL" id="TWW65539.1"/>
    </source>
</evidence>
<comment type="function">
    <text evidence="5">The proteasome is a multicatalytic proteinase complex which is characterized by its ability to cleave peptides with Arg, Phe, Tyr, Leu, and Glu adjacent to the leaving group at neutral or slightly basic pH. The proteasome has an ATP-dependent proteolytic activity. This subunit is involved in antigen processing to generate class I binding peptides.</text>
</comment>